<reference evidence="7 8" key="1">
    <citation type="journal article" date="2023" name="G3 (Bethesda)">
        <title>A chromosome-length genome assembly and annotation of blackberry (Rubus argutus, cv. 'Hillquist').</title>
        <authorList>
            <person name="Bruna T."/>
            <person name="Aryal R."/>
            <person name="Dudchenko O."/>
            <person name="Sargent D.J."/>
            <person name="Mead D."/>
            <person name="Buti M."/>
            <person name="Cavallini A."/>
            <person name="Hytonen T."/>
            <person name="Andres J."/>
            <person name="Pham M."/>
            <person name="Weisz D."/>
            <person name="Mascagni F."/>
            <person name="Usai G."/>
            <person name="Natali L."/>
            <person name="Bassil N."/>
            <person name="Fernandez G.E."/>
            <person name="Lomsadze A."/>
            <person name="Armour M."/>
            <person name="Olukolu B."/>
            <person name="Poorten T."/>
            <person name="Britton C."/>
            <person name="Davik J."/>
            <person name="Ashrafi H."/>
            <person name="Aiden E.L."/>
            <person name="Borodovsky M."/>
            <person name="Worthington M."/>
        </authorList>
    </citation>
    <scope>NUCLEOTIDE SEQUENCE [LARGE SCALE GENOMIC DNA]</scope>
    <source>
        <strain evidence="7">PI 553951</strain>
    </source>
</reference>
<dbReference type="EMBL" id="JBEDUW010000001">
    <property type="protein sequence ID" value="KAK9948181.1"/>
    <property type="molecule type" value="Genomic_DNA"/>
</dbReference>
<dbReference type="InterPro" id="IPR011050">
    <property type="entry name" value="Pectin_lyase_fold/virulence"/>
</dbReference>
<comment type="pathway">
    <text evidence="2">Glycan metabolism; pectin degradation; 2-dehydro-3-deoxy-D-gluconate from pectin: step 1/5.</text>
</comment>
<accession>A0AAW1YG51</accession>
<evidence type="ECO:0000256" key="4">
    <source>
        <dbReference type="ARBA" id="ARBA00022801"/>
    </source>
</evidence>
<dbReference type="AlphaFoldDB" id="A0AAW1YG51"/>
<evidence type="ECO:0000256" key="1">
    <source>
        <dbReference type="ARBA" id="ARBA00004191"/>
    </source>
</evidence>
<evidence type="ECO:0000313" key="7">
    <source>
        <dbReference type="EMBL" id="KAK9948181.1"/>
    </source>
</evidence>
<comment type="caution">
    <text evidence="7">The sequence shown here is derived from an EMBL/GenBank/DDBJ whole genome shotgun (WGS) entry which is preliminary data.</text>
</comment>
<keyword evidence="3" id="KW-0964">Secreted</keyword>
<dbReference type="Gene3D" id="2.160.20.10">
    <property type="entry name" value="Single-stranded right-handed beta-helix, Pectin lyase-like"/>
    <property type="match status" value="1"/>
</dbReference>
<dbReference type="Proteomes" id="UP001457282">
    <property type="component" value="Unassembled WGS sequence"/>
</dbReference>
<comment type="subcellular location">
    <subcellularLocation>
        <location evidence="1">Secreted</location>
        <location evidence="1">Cell wall</location>
    </subcellularLocation>
</comment>
<evidence type="ECO:0000256" key="3">
    <source>
        <dbReference type="ARBA" id="ARBA00022512"/>
    </source>
</evidence>
<dbReference type="SUPFAM" id="SSF51126">
    <property type="entry name" value="Pectin lyase-like"/>
    <property type="match status" value="1"/>
</dbReference>
<dbReference type="GO" id="GO:0042545">
    <property type="term" value="P:cell wall modification"/>
    <property type="evidence" value="ECO:0007669"/>
    <property type="project" value="InterPro"/>
</dbReference>
<feature type="domain" description="Pectinesterase catalytic" evidence="6">
    <location>
        <begin position="33"/>
        <end position="80"/>
    </location>
</feature>
<keyword evidence="3" id="KW-0134">Cell wall</keyword>
<dbReference type="PANTHER" id="PTHR31707">
    <property type="entry name" value="PECTINESTERASE"/>
    <property type="match status" value="1"/>
</dbReference>
<keyword evidence="5" id="KW-0063">Aspartyl esterase</keyword>
<evidence type="ECO:0000259" key="6">
    <source>
        <dbReference type="Pfam" id="PF01095"/>
    </source>
</evidence>
<dbReference type="InterPro" id="IPR000070">
    <property type="entry name" value="Pectinesterase_cat"/>
</dbReference>
<dbReference type="InterPro" id="IPR012334">
    <property type="entry name" value="Pectin_lyas_fold"/>
</dbReference>
<organism evidence="7 8">
    <name type="scientific">Rubus argutus</name>
    <name type="common">Southern blackberry</name>
    <dbReference type="NCBI Taxonomy" id="59490"/>
    <lineage>
        <taxon>Eukaryota</taxon>
        <taxon>Viridiplantae</taxon>
        <taxon>Streptophyta</taxon>
        <taxon>Embryophyta</taxon>
        <taxon>Tracheophyta</taxon>
        <taxon>Spermatophyta</taxon>
        <taxon>Magnoliopsida</taxon>
        <taxon>eudicotyledons</taxon>
        <taxon>Gunneridae</taxon>
        <taxon>Pentapetalae</taxon>
        <taxon>rosids</taxon>
        <taxon>fabids</taxon>
        <taxon>Rosales</taxon>
        <taxon>Rosaceae</taxon>
        <taxon>Rosoideae</taxon>
        <taxon>Rosoideae incertae sedis</taxon>
        <taxon>Rubus</taxon>
    </lineage>
</organism>
<name>A0AAW1YG51_RUBAR</name>
<gene>
    <name evidence="7" type="ORF">M0R45_003768</name>
</gene>
<sequence>MEAILKNHYHAVFLEQCYTASRVDRLEWFPLFRDTLFYGEYVNSGPGASQRSRVKWPGYQVFNESVQVKNFTVGQFILGNLWLPSTGVKYTEGFGDFFFIQIPSNEVPKTYQRHLEGLVYL</sequence>
<dbReference type="Pfam" id="PF01095">
    <property type="entry name" value="Pectinesterase"/>
    <property type="match status" value="1"/>
</dbReference>
<evidence type="ECO:0000256" key="2">
    <source>
        <dbReference type="ARBA" id="ARBA00005184"/>
    </source>
</evidence>
<evidence type="ECO:0000313" key="8">
    <source>
        <dbReference type="Proteomes" id="UP001457282"/>
    </source>
</evidence>
<evidence type="ECO:0000256" key="5">
    <source>
        <dbReference type="ARBA" id="ARBA00023085"/>
    </source>
</evidence>
<keyword evidence="4" id="KW-0378">Hydrolase</keyword>
<proteinExistence type="predicted"/>
<dbReference type="GO" id="GO:0030599">
    <property type="term" value="F:pectinesterase activity"/>
    <property type="evidence" value="ECO:0007669"/>
    <property type="project" value="InterPro"/>
</dbReference>
<keyword evidence="8" id="KW-1185">Reference proteome</keyword>
<protein>
    <recommendedName>
        <fullName evidence="6">Pectinesterase catalytic domain-containing protein</fullName>
    </recommendedName>
</protein>